<dbReference type="GO" id="GO:0005524">
    <property type="term" value="F:ATP binding"/>
    <property type="evidence" value="ECO:0007669"/>
    <property type="project" value="InterPro"/>
</dbReference>
<accession>A0A1U8PM89</accession>
<evidence type="ECO:0000256" key="5">
    <source>
        <dbReference type="ARBA" id="ARBA00022989"/>
    </source>
</evidence>
<dbReference type="Pfam" id="PF08263">
    <property type="entry name" value="LRRNT_2"/>
    <property type="match status" value="1"/>
</dbReference>
<dbReference type="Gene3D" id="1.10.510.10">
    <property type="entry name" value="Transferase(Phosphotransferase) domain 1"/>
    <property type="match status" value="1"/>
</dbReference>
<comment type="subcellular location">
    <subcellularLocation>
        <location evidence="1">Membrane</location>
    </subcellularLocation>
</comment>
<keyword evidence="9" id="KW-1185">Reference proteome</keyword>
<sequence>MIFSLINTKNQINESCLVISRKTSMKESFRNFAVLGWMFLPWLVLSAVTEDDMKCLEGVKNSLKDPDGKLSNWRFDNNSVGIICNFDGVTCWNVRENRLIRLELRDMKLSGRLPQSLEYCQSLQTLDLSANKLSGNIPSQICSWLPYLVTLDLSSNDLSGPIPSELSKCAYLNNLILSNNRLSGPIPYQLSGLDRLKILAVANNDLSGAIPSAFESHDKADFAGNSDLCGSPLGNCGGLSRRNLAIIIAAGVLGAAVSMLFGFGVWWWHHLRWVSLRKKGFVGGSGWAERLRAHKLTQVSLFQKPLVKVKLADLMAATNNFSAESIIVSTRSGTTYKAVLPDGSALAIKRLTSCRILEKQFRWEMNRLGQLRHPNLAPLLGFCIVEDEKLLVYKHMSNGTLYSLLHGSVAVVDWPTRFRIGLGAARGLAWLHHGCRPPFLQQNISSSMILLDEDLDARIMDFGLAGFMNTSDVNETSFMEGALGELGYIAPEYSTTTVASLKGDVFGLGVVLLELVTRQKPLEVNAGGEEGFKGNLVDWINHLSDSGRIKDATDSNLRGKGHDEEMLQFLKIALNCVNPRSKDRWSMYQVYESLKNMGEENGFSEEFDDFPLIFIESM</sequence>
<evidence type="ECO:0000313" key="10">
    <source>
        <dbReference type="RefSeq" id="XP_016751448.1"/>
    </source>
</evidence>
<dbReference type="PROSITE" id="PS50011">
    <property type="entry name" value="PROTEIN_KINASE_DOM"/>
    <property type="match status" value="1"/>
</dbReference>
<dbReference type="InterPro" id="IPR011009">
    <property type="entry name" value="Kinase-like_dom_sf"/>
</dbReference>
<dbReference type="InterPro" id="IPR013210">
    <property type="entry name" value="LRR_N_plant-typ"/>
</dbReference>
<dbReference type="SUPFAM" id="SSF52058">
    <property type="entry name" value="L domain-like"/>
    <property type="match status" value="1"/>
</dbReference>
<feature type="transmembrane region" description="Helical" evidence="7">
    <location>
        <begin position="244"/>
        <end position="268"/>
    </location>
</feature>
<evidence type="ECO:0000259" key="8">
    <source>
        <dbReference type="PROSITE" id="PS50011"/>
    </source>
</evidence>
<keyword evidence="2" id="KW-0433">Leucine-rich repeat</keyword>
<dbReference type="RefSeq" id="XP_016751448.1">
    <property type="nucleotide sequence ID" value="XM_016895959.2"/>
</dbReference>
<dbReference type="PaxDb" id="3635-A0A1U8PM89"/>
<dbReference type="InterPro" id="IPR000719">
    <property type="entry name" value="Prot_kinase_dom"/>
</dbReference>
<proteinExistence type="predicted"/>
<dbReference type="FunFam" id="3.80.10.10:FF:000415">
    <property type="entry name" value="Inactive LRR receptor-like serine/threonine-protein kinase BIR2"/>
    <property type="match status" value="1"/>
</dbReference>
<evidence type="ECO:0000256" key="1">
    <source>
        <dbReference type="ARBA" id="ARBA00004370"/>
    </source>
</evidence>
<dbReference type="PRINTS" id="PR00019">
    <property type="entry name" value="LEURICHRPT"/>
</dbReference>
<dbReference type="GeneID" id="107959804"/>
<dbReference type="AlphaFoldDB" id="A0A1U8PM89"/>
<keyword evidence="3 7" id="KW-0812">Transmembrane</keyword>
<dbReference type="GO" id="GO:0016020">
    <property type="term" value="C:membrane"/>
    <property type="evidence" value="ECO:0007669"/>
    <property type="project" value="UniProtKB-SubCell"/>
</dbReference>
<evidence type="ECO:0000313" key="9">
    <source>
        <dbReference type="Proteomes" id="UP000818029"/>
    </source>
</evidence>
<keyword evidence="4" id="KW-0677">Repeat</keyword>
<dbReference type="Gene3D" id="3.80.10.10">
    <property type="entry name" value="Ribonuclease Inhibitor"/>
    <property type="match status" value="1"/>
</dbReference>
<protein>
    <submittedName>
        <fullName evidence="10">Inactive LRR receptor-like serine/threonine-protein kinase BIR2</fullName>
    </submittedName>
</protein>
<dbReference type="Gene3D" id="3.30.200.20">
    <property type="entry name" value="Phosphorylase Kinase, domain 1"/>
    <property type="match status" value="1"/>
</dbReference>
<evidence type="ECO:0000256" key="2">
    <source>
        <dbReference type="ARBA" id="ARBA00022614"/>
    </source>
</evidence>
<evidence type="ECO:0000256" key="4">
    <source>
        <dbReference type="ARBA" id="ARBA00022737"/>
    </source>
</evidence>
<dbReference type="InterPro" id="IPR032675">
    <property type="entry name" value="LRR_dom_sf"/>
</dbReference>
<evidence type="ECO:0000256" key="7">
    <source>
        <dbReference type="SAM" id="Phobius"/>
    </source>
</evidence>
<dbReference type="Proteomes" id="UP000818029">
    <property type="component" value="Chromosome A05"/>
</dbReference>
<gene>
    <name evidence="10" type="primary">LOC107959804</name>
</gene>
<dbReference type="Pfam" id="PF00560">
    <property type="entry name" value="LRR_1"/>
    <property type="match status" value="3"/>
</dbReference>
<dbReference type="FunFam" id="3.30.200.20:FF:000428">
    <property type="entry name" value="Inactive LRR receptor-like serine/threonine-protein kinase BIR2"/>
    <property type="match status" value="1"/>
</dbReference>
<dbReference type="PANTHER" id="PTHR48007">
    <property type="entry name" value="LEUCINE-RICH REPEAT RECEPTOR-LIKE PROTEIN KINASE PXC1"/>
    <property type="match status" value="1"/>
</dbReference>
<reference evidence="10" key="2">
    <citation type="submission" date="2025-08" db="UniProtKB">
        <authorList>
            <consortium name="RefSeq"/>
        </authorList>
    </citation>
    <scope>IDENTIFICATION</scope>
</reference>
<dbReference type="PANTHER" id="PTHR48007:SF86">
    <property type="entry name" value="(WILD MALAYSIAN BANANA) HYPOTHETICAL PROTEIN"/>
    <property type="match status" value="1"/>
</dbReference>
<dbReference type="InterPro" id="IPR046959">
    <property type="entry name" value="PRK1-6/SRF4-like"/>
</dbReference>
<feature type="domain" description="Protein kinase" evidence="8">
    <location>
        <begin position="321"/>
        <end position="597"/>
    </location>
</feature>
<dbReference type="OrthoDB" id="598358at2759"/>
<evidence type="ECO:0000256" key="3">
    <source>
        <dbReference type="ARBA" id="ARBA00022692"/>
    </source>
</evidence>
<dbReference type="KEGG" id="ghi:107959804"/>
<dbReference type="GO" id="GO:0004672">
    <property type="term" value="F:protein kinase activity"/>
    <property type="evidence" value="ECO:0007669"/>
    <property type="project" value="InterPro"/>
</dbReference>
<keyword evidence="6 7" id="KW-0472">Membrane</keyword>
<name>A0A1U8PM89_GOSHI</name>
<dbReference type="InterPro" id="IPR001611">
    <property type="entry name" value="Leu-rich_rpt"/>
</dbReference>
<keyword evidence="5 7" id="KW-1133">Transmembrane helix</keyword>
<dbReference type="SUPFAM" id="SSF56112">
    <property type="entry name" value="Protein kinase-like (PK-like)"/>
    <property type="match status" value="1"/>
</dbReference>
<organism evidence="9 10">
    <name type="scientific">Gossypium hirsutum</name>
    <name type="common">Upland cotton</name>
    <name type="synonym">Gossypium mexicanum</name>
    <dbReference type="NCBI Taxonomy" id="3635"/>
    <lineage>
        <taxon>Eukaryota</taxon>
        <taxon>Viridiplantae</taxon>
        <taxon>Streptophyta</taxon>
        <taxon>Embryophyta</taxon>
        <taxon>Tracheophyta</taxon>
        <taxon>Spermatophyta</taxon>
        <taxon>Magnoliopsida</taxon>
        <taxon>eudicotyledons</taxon>
        <taxon>Gunneridae</taxon>
        <taxon>Pentapetalae</taxon>
        <taxon>rosids</taxon>
        <taxon>malvids</taxon>
        <taxon>Malvales</taxon>
        <taxon>Malvaceae</taxon>
        <taxon>Malvoideae</taxon>
        <taxon>Gossypium</taxon>
    </lineage>
</organism>
<evidence type="ECO:0000256" key="6">
    <source>
        <dbReference type="ARBA" id="ARBA00023136"/>
    </source>
</evidence>
<reference evidence="9" key="1">
    <citation type="journal article" date="2020" name="Nat. Genet.">
        <title>Genomic diversifications of five Gossypium allopolyploid species and their impact on cotton improvement.</title>
        <authorList>
            <person name="Chen Z.J."/>
            <person name="Sreedasyam A."/>
            <person name="Ando A."/>
            <person name="Song Q."/>
            <person name="De Santiago L.M."/>
            <person name="Hulse-Kemp A.M."/>
            <person name="Ding M."/>
            <person name="Ye W."/>
            <person name="Kirkbride R.C."/>
            <person name="Jenkins J."/>
            <person name="Plott C."/>
            <person name="Lovell J."/>
            <person name="Lin Y.M."/>
            <person name="Vaughn R."/>
            <person name="Liu B."/>
            <person name="Simpson S."/>
            <person name="Scheffler B.E."/>
            <person name="Wen L."/>
            <person name="Saski C.A."/>
            <person name="Grover C.E."/>
            <person name="Hu G."/>
            <person name="Conover J.L."/>
            <person name="Carlson J.W."/>
            <person name="Shu S."/>
            <person name="Boston L.B."/>
            <person name="Williams M."/>
            <person name="Peterson D.G."/>
            <person name="McGee K."/>
            <person name="Jones D.C."/>
            <person name="Wendel J.F."/>
            <person name="Stelly D.M."/>
            <person name="Grimwood J."/>
            <person name="Schmutz J."/>
        </authorList>
    </citation>
    <scope>NUCLEOTIDE SEQUENCE [LARGE SCALE GENOMIC DNA]</scope>
    <source>
        <strain evidence="9">cv. TM-1</strain>
    </source>
</reference>
<dbReference type="Pfam" id="PF00069">
    <property type="entry name" value="Pkinase"/>
    <property type="match status" value="1"/>
</dbReference>
<dbReference type="STRING" id="3635.A0A1U8PM89"/>